<dbReference type="STRING" id="1202772.A0A1V9ZLB9"/>
<dbReference type="PROSITE" id="PS50011">
    <property type="entry name" value="PROTEIN_KINASE_DOM"/>
    <property type="match status" value="1"/>
</dbReference>
<feature type="transmembrane region" description="Helical" evidence="8">
    <location>
        <begin position="279"/>
        <end position="297"/>
    </location>
</feature>
<keyword evidence="3 6" id="KW-0547">Nucleotide-binding</keyword>
<evidence type="ECO:0000256" key="2">
    <source>
        <dbReference type="ARBA" id="ARBA00022679"/>
    </source>
</evidence>
<dbReference type="InterPro" id="IPR001245">
    <property type="entry name" value="Ser-Thr/Tyr_kinase_cat_dom"/>
</dbReference>
<proteinExistence type="predicted"/>
<dbReference type="InterPro" id="IPR000719">
    <property type="entry name" value="Prot_kinase_dom"/>
</dbReference>
<dbReference type="SMART" id="SM00220">
    <property type="entry name" value="S_TKc"/>
    <property type="match status" value="1"/>
</dbReference>
<comment type="caution">
    <text evidence="10">The sequence shown here is derived from an EMBL/GenBank/DDBJ whole genome shotgun (WGS) entry which is preliminary data.</text>
</comment>
<dbReference type="OrthoDB" id="6718656at2759"/>
<keyword evidence="8" id="KW-0812">Transmembrane</keyword>
<evidence type="ECO:0000256" key="7">
    <source>
        <dbReference type="SAM" id="MobiDB-lite"/>
    </source>
</evidence>
<dbReference type="Proteomes" id="UP000243579">
    <property type="component" value="Unassembled WGS sequence"/>
</dbReference>
<dbReference type="SUPFAM" id="SSF56112">
    <property type="entry name" value="Protein kinase-like (PK-like)"/>
    <property type="match status" value="1"/>
</dbReference>
<sequence length="685" mass="78274">MVFFKRRKDEVEALDDDYMEAIRMERVLHEIQKRKTCHSRNGLRDTESDSVQPGTAGPIEITPPPGTTGQSIHANRPDLDATLFYRMSCRFLDPYLESIYQEYCLEHWYARARHVVCLLIMLHVVFFLVYWMKDEPNVSKNKMNGKDLFAPNYSNPYEYFQWAYLLVALPYLSWIDESSPFRRRWKMVLTLVLLFFMTGIQARTPIWFAYQSNEATTQFDKEMALAQQYPGCNTTEFRNMDFPLMSSNLYSALVSTGSIFVVLVGATLGVVFHLDFPHVVALLVLSIISLVIVLYAYSLTAQAVLLTGISFPGILLCITCYYSDRTARRAFLAKLHVEKENADLQDTLDAAEAMLMNDPACDAETKAVTGILKSKHLQVVAIPFADLQFLQIIGRGASGEVIKAKYLGTLVVCKRMRRDAISESSIKHFREEIELVSCLRHPNIVQFIGASWDNCSNVCMVLEYMEQGDMHNVLHSALGRAFVWSDPLLKMAVDAVQGMLYLHSQEPPVIHRDLKSVNLLCSATFGCKVSDFGLSRRYKKDLDALTTVVGTPFWLAPEVIRNERYGIGADVYSFGIVLTELETRQTPYYELKETGLKVMMRVARDGLRPSLPNTCLPRRRRLIEDCLRDRPSERPNFVEVLLRLQGDVREEIEADAEKFAQDRRALLRQKAMFEHARRNGGYDVV</sequence>
<name>A0A1V9ZLB9_ACHHY</name>
<feature type="transmembrane region" description="Helical" evidence="8">
    <location>
        <begin position="159"/>
        <end position="175"/>
    </location>
</feature>
<keyword evidence="11" id="KW-1185">Reference proteome</keyword>
<dbReference type="GO" id="GO:0005524">
    <property type="term" value="F:ATP binding"/>
    <property type="evidence" value="ECO:0007669"/>
    <property type="project" value="UniProtKB-UniRule"/>
</dbReference>
<evidence type="ECO:0000313" key="11">
    <source>
        <dbReference type="Proteomes" id="UP000243579"/>
    </source>
</evidence>
<evidence type="ECO:0000256" key="4">
    <source>
        <dbReference type="ARBA" id="ARBA00022777"/>
    </source>
</evidence>
<keyword evidence="1" id="KW-0723">Serine/threonine-protein kinase</keyword>
<dbReference type="Gene3D" id="3.30.200.20">
    <property type="entry name" value="Phosphorylase Kinase, domain 1"/>
    <property type="match status" value="1"/>
</dbReference>
<gene>
    <name evidence="10" type="ORF">ACHHYP_07887</name>
</gene>
<feature type="transmembrane region" description="Helical" evidence="8">
    <location>
        <begin position="187"/>
        <end position="210"/>
    </location>
</feature>
<dbReference type="CDD" id="cd13999">
    <property type="entry name" value="STKc_MAP3K-like"/>
    <property type="match status" value="1"/>
</dbReference>
<evidence type="ECO:0000256" key="1">
    <source>
        <dbReference type="ARBA" id="ARBA00022527"/>
    </source>
</evidence>
<dbReference type="EMBL" id="JNBR01000079">
    <property type="protein sequence ID" value="OQR98789.1"/>
    <property type="molecule type" value="Genomic_DNA"/>
</dbReference>
<dbReference type="FunFam" id="3.30.200.20:FF:000180">
    <property type="entry name" value="serine/threonine-protein kinase STY46-like"/>
    <property type="match status" value="1"/>
</dbReference>
<feature type="transmembrane region" description="Helical" evidence="8">
    <location>
        <begin position="115"/>
        <end position="132"/>
    </location>
</feature>
<evidence type="ECO:0000313" key="10">
    <source>
        <dbReference type="EMBL" id="OQR98789.1"/>
    </source>
</evidence>
<reference evidence="10 11" key="1">
    <citation type="journal article" date="2014" name="Genome Biol. Evol.">
        <title>The secreted proteins of Achlya hypogyna and Thraustotheca clavata identify the ancestral oomycete secretome and reveal gene acquisitions by horizontal gene transfer.</title>
        <authorList>
            <person name="Misner I."/>
            <person name="Blouin N."/>
            <person name="Leonard G."/>
            <person name="Richards T.A."/>
            <person name="Lane C.E."/>
        </authorList>
    </citation>
    <scope>NUCLEOTIDE SEQUENCE [LARGE SCALE GENOMIC DNA]</scope>
    <source>
        <strain evidence="10 11">ATCC 48635</strain>
    </source>
</reference>
<dbReference type="InterPro" id="IPR008271">
    <property type="entry name" value="Ser/Thr_kinase_AS"/>
</dbReference>
<keyword evidence="8" id="KW-0472">Membrane</keyword>
<protein>
    <submittedName>
        <fullName evidence="10">Protein kinase</fullName>
    </submittedName>
</protein>
<accession>A0A1V9ZLB9</accession>
<keyword evidence="2" id="KW-0808">Transferase</keyword>
<dbReference type="PRINTS" id="PR00109">
    <property type="entry name" value="TYRKINASE"/>
</dbReference>
<feature type="domain" description="Protein kinase" evidence="9">
    <location>
        <begin position="387"/>
        <end position="652"/>
    </location>
</feature>
<dbReference type="PROSITE" id="PS00107">
    <property type="entry name" value="PROTEIN_KINASE_ATP"/>
    <property type="match status" value="1"/>
</dbReference>
<keyword evidence="4 10" id="KW-0418">Kinase</keyword>
<evidence type="ECO:0000256" key="3">
    <source>
        <dbReference type="ARBA" id="ARBA00022741"/>
    </source>
</evidence>
<dbReference type="Gene3D" id="1.10.510.10">
    <property type="entry name" value="Transferase(Phosphotransferase) domain 1"/>
    <property type="match status" value="1"/>
</dbReference>
<evidence type="ECO:0000256" key="8">
    <source>
        <dbReference type="SAM" id="Phobius"/>
    </source>
</evidence>
<dbReference type="InterPro" id="IPR051681">
    <property type="entry name" value="Ser/Thr_Kinases-Pseudokinases"/>
</dbReference>
<evidence type="ECO:0000259" key="9">
    <source>
        <dbReference type="PROSITE" id="PS50011"/>
    </source>
</evidence>
<dbReference type="PROSITE" id="PS00108">
    <property type="entry name" value="PROTEIN_KINASE_ST"/>
    <property type="match status" value="1"/>
</dbReference>
<keyword evidence="8" id="KW-1133">Transmembrane helix</keyword>
<dbReference type="InterPro" id="IPR017441">
    <property type="entry name" value="Protein_kinase_ATP_BS"/>
</dbReference>
<dbReference type="Pfam" id="PF00069">
    <property type="entry name" value="Pkinase"/>
    <property type="match status" value="1"/>
</dbReference>
<evidence type="ECO:0000256" key="5">
    <source>
        <dbReference type="ARBA" id="ARBA00022840"/>
    </source>
</evidence>
<organism evidence="10 11">
    <name type="scientific">Achlya hypogyna</name>
    <name type="common">Oomycete</name>
    <name type="synonym">Protoachlya hypogyna</name>
    <dbReference type="NCBI Taxonomy" id="1202772"/>
    <lineage>
        <taxon>Eukaryota</taxon>
        <taxon>Sar</taxon>
        <taxon>Stramenopiles</taxon>
        <taxon>Oomycota</taxon>
        <taxon>Saprolegniomycetes</taxon>
        <taxon>Saprolegniales</taxon>
        <taxon>Achlyaceae</taxon>
        <taxon>Achlya</taxon>
    </lineage>
</organism>
<feature type="binding site" evidence="6">
    <location>
        <position position="414"/>
    </location>
    <ligand>
        <name>ATP</name>
        <dbReference type="ChEBI" id="CHEBI:30616"/>
    </ligand>
</feature>
<feature type="region of interest" description="Disordered" evidence="7">
    <location>
        <begin position="38"/>
        <end position="72"/>
    </location>
</feature>
<dbReference type="AlphaFoldDB" id="A0A1V9ZLB9"/>
<dbReference type="InterPro" id="IPR011009">
    <property type="entry name" value="Kinase-like_dom_sf"/>
</dbReference>
<evidence type="ECO:0000256" key="6">
    <source>
        <dbReference type="PROSITE-ProRule" id="PRU10141"/>
    </source>
</evidence>
<keyword evidence="5 6" id="KW-0067">ATP-binding</keyword>
<dbReference type="GO" id="GO:0004674">
    <property type="term" value="F:protein serine/threonine kinase activity"/>
    <property type="evidence" value="ECO:0007669"/>
    <property type="project" value="UniProtKB-KW"/>
</dbReference>
<dbReference type="PANTHER" id="PTHR44329">
    <property type="entry name" value="SERINE/THREONINE-PROTEIN KINASE TNNI3K-RELATED"/>
    <property type="match status" value="1"/>
</dbReference>
<feature type="transmembrane region" description="Helical" evidence="8">
    <location>
        <begin position="249"/>
        <end position="272"/>
    </location>
</feature>